<accession>A0A1M5NHF3</accession>
<proteinExistence type="predicted"/>
<keyword evidence="3" id="KW-1185">Reference proteome</keyword>
<dbReference type="InterPro" id="IPR025510">
    <property type="entry name" value="DUF4397"/>
</dbReference>
<protein>
    <recommendedName>
        <fullName evidence="1">DUF4397 domain-containing protein</fullName>
    </recommendedName>
</protein>
<sequence length="206" mass="23971">MRKFDNKYSLVRFLHAVPGIMPVDIYLNGSLLFNRVFFTQFSPYIYIPEGAYELTVFYTRTKENPILRQTIRIRNGELATLSMTGNYYDIKALIIPEDKNGISGDNSKMRVVHLSPNLPELNILSYDLTLFSNVRFREVTDYIELPSNFYKINIELSQNNRLLRSNRIAINPSQIYTLYIIGNFPSFQIFQSMDGVSFLTPVIRQN</sequence>
<organism evidence="2 3">
    <name type="scientific">Asaccharospora irregularis DSM 2635</name>
    <dbReference type="NCBI Taxonomy" id="1121321"/>
    <lineage>
        <taxon>Bacteria</taxon>
        <taxon>Bacillati</taxon>
        <taxon>Bacillota</taxon>
        <taxon>Clostridia</taxon>
        <taxon>Peptostreptococcales</taxon>
        <taxon>Peptostreptococcaceae</taxon>
        <taxon>Asaccharospora</taxon>
    </lineage>
</organism>
<dbReference type="STRING" id="1121321.SAMN04488530_11044"/>
<dbReference type="Proteomes" id="UP000243255">
    <property type="component" value="Unassembled WGS sequence"/>
</dbReference>
<evidence type="ECO:0000259" key="1">
    <source>
        <dbReference type="Pfam" id="PF14344"/>
    </source>
</evidence>
<gene>
    <name evidence="2" type="ORF">SAMN04488530_11044</name>
</gene>
<name>A0A1M5NHF3_9FIRM</name>
<evidence type="ECO:0000313" key="2">
    <source>
        <dbReference type="EMBL" id="SHG88393.1"/>
    </source>
</evidence>
<feature type="domain" description="DUF4397" evidence="1">
    <location>
        <begin position="9"/>
        <end position="123"/>
    </location>
</feature>
<dbReference type="EMBL" id="FQWX01000010">
    <property type="protein sequence ID" value="SHG88393.1"/>
    <property type="molecule type" value="Genomic_DNA"/>
</dbReference>
<dbReference type="OrthoDB" id="9783299at2"/>
<dbReference type="RefSeq" id="WP_073125351.1">
    <property type="nucleotide sequence ID" value="NZ_BAABCH010000101.1"/>
</dbReference>
<evidence type="ECO:0000313" key="3">
    <source>
        <dbReference type="Proteomes" id="UP000243255"/>
    </source>
</evidence>
<dbReference type="Pfam" id="PF14344">
    <property type="entry name" value="DUF4397"/>
    <property type="match status" value="1"/>
</dbReference>
<reference evidence="3" key="1">
    <citation type="submission" date="2016-11" db="EMBL/GenBank/DDBJ databases">
        <authorList>
            <person name="Varghese N."/>
            <person name="Submissions S."/>
        </authorList>
    </citation>
    <scope>NUCLEOTIDE SEQUENCE [LARGE SCALE GENOMIC DNA]</scope>
    <source>
        <strain evidence="3">DSM 2635</strain>
    </source>
</reference>
<dbReference type="AlphaFoldDB" id="A0A1M5NHF3"/>